<dbReference type="Proteomes" id="UP000234681">
    <property type="component" value="Chromosome 17"/>
</dbReference>
<accession>A6J7P9</accession>
<dbReference type="EMBL" id="CH473977">
    <property type="protein sequence ID" value="EDL98399.1"/>
    <property type="molecule type" value="Genomic_DNA"/>
</dbReference>
<dbReference type="AlphaFoldDB" id="A6J7P9"/>
<reference evidence="2" key="1">
    <citation type="submission" date="2005-09" db="EMBL/GenBank/DDBJ databases">
        <authorList>
            <person name="Mural R.J."/>
            <person name="Li P.W."/>
            <person name="Adams M.D."/>
            <person name="Amanatides P.G."/>
            <person name="Baden-Tillson H."/>
            <person name="Barnstead M."/>
            <person name="Chin S.H."/>
            <person name="Dew I."/>
            <person name="Evans C.A."/>
            <person name="Ferriera S."/>
            <person name="Flanigan M."/>
            <person name="Fosler C."/>
            <person name="Glodek A."/>
            <person name="Gu Z."/>
            <person name="Holt R.A."/>
            <person name="Jennings D."/>
            <person name="Kraft C.L."/>
            <person name="Lu F."/>
            <person name="Nguyen T."/>
            <person name="Nusskern D.R."/>
            <person name="Pfannkoch C.M."/>
            <person name="Sitter C."/>
            <person name="Sutton G.G."/>
            <person name="Venter J.C."/>
            <person name="Wang Z."/>
            <person name="Woodage T."/>
            <person name="Zheng X.H."/>
            <person name="Zhong F."/>
        </authorList>
    </citation>
    <scope>NUCLEOTIDE SEQUENCE [LARGE SCALE GENOMIC DNA]</scope>
    <source>
        <strain>BN</strain>
        <strain evidence="2">Sprague-Dawley</strain>
    </source>
</reference>
<organism evidence="1 2">
    <name type="scientific">Rattus norvegicus</name>
    <name type="common">Rat</name>
    <dbReference type="NCBI Taxonomy" id="10116"/>
    <lineage>
        <taxon>Eukaryota</taxon>
        <taxon>Metazoa</taxon>
        <taxon>Chordata</taxon>
        <taxon>Craniata</taxon>
        <taxon>Vertebrata</taxon>
        <taxon>Euteleostomi</taxon>
        <taxon>Mammalia</taxon>
        <taxon>Eutheria</taxon>
        <taxon>Euarchontoglires</taxon>
        <taxon>Glires</taxon>
        <taxon>Rodentia</taxon>
        <taxon>Myomorpha</taxon>
        <taxon>Muroidea</taxon>
        <taxon>Muridae</taxon>
        <taxon>Murinae</taxon>
        <taxon>Rattus</taxon>
    </lineage>
</organism>
<evidence type="ECO:0000313" key="1">
    <source>
        <dbReference type="EMBL" id="EDL98399.1"/>
    </source>
</evidence>
<proteinExistence type="predicted"/>
<sequence length="68" mass="7484">MDEKGHVELGRVGGCGLTIKTYEILNDRKKCEDTAPTSDQPVLVEECGIGALLCNEERPLLYVLGRHV</sequence>
<evidence type="ECO:0000313" key="2">
    <source>
        <dbReference type="Proteomes" id="UP000234681"/>
    </source>
</evidence>
<gene>
    <name evidence="1" type="ORF">rCG_44145</name>
</gene>
<name>A6J7P9_RAT</name>
<protein>
    <submittedName>
        <fullName evidence="1">RCG44145</fullName>
    </submittedName>
</protein>